<evidence type="ECO:0000313" key="2">
    <source>
        <dbReference type="Proteomes" id="UP000265618"/>
    </source>
</evidence>
<gene>
    <name evidence="1" type="ORF">KIPB_004168</name>
</gene>
<organism evidence="1 2">
    <name type="scientific">Kipferlia bialata</name>
    <dbReference type="NCBI Taxonomy" id="797122"/>
    <lineage>
        <taxon>Eukaryota</taxon>
        <taxon>Metamonada</taxon>
        <taxon>Carpediemonas-like organisms</taxon>
        <taxon>Kipferlia</taxon>
    </lineage>
</organism>
<dbReference type="SUPFAM" id="SSF117281">
    <property type="entry name" value="Kelch motif"/>
    <property type="match status" value="1"/>
</dbReference>
<comment type="caution">
    <text evidence="1">The sequence shown here is derived from an EMBL/GenBank/DDBJ whole genome shotgun (WGS) entry which is preliminary data.</text>
</comment>
<protein>
    <submittedName>
        <fullName evidence="1">Uncharacterized protein</fullName>
    </submittedName>
</protein>
<dbReference type="EMBL" id="BDIP01000866">
    <property type="protein sequence ID" value="GIQ82937.1"/>
    <property type="molecule type" value="Genomic_DNA"/>
</dbReference>
<dbReference type="InterPro" id="IPR015915">
    <property type="entry name" value="Kelch-typ_b-propeller"/>
</dbReference>
<keyword evidence="2" id="KW-1185">Reference proteome</keyword>
<dbReference type="AlphaFoldDB" id="A0A9K3CU23"/>
<name>A0A9K3CU23_9EUKA</name>
<reference evidence="1 2" key="1">
    <citation type="journal article" date="2018" name="PLoS ONE">
        <title>The draft genome of Kipferlia bialata reveals reductive genome evolution in fornicate parasites.</title>
        <authorList>
            <person name="Tanifuji G."/>
            <person name="Takabayashi S."/>
            <person name="Kume K."/>
            <person name="Takagi M."/>
            <person name="Nakayama T."/>
            <person name="Kamikawa R."/>
            <person name="Inagaki Y."/>
            <person name="Hashimoto T."/>
        </authorList>
    </citation>
    <scope>NUCLEOTIDE SEQUENCE [LARGE SCALE GENOMIC DNA]</scope>
    <source>
        <strain evidence="1">NY0173</strain>
    </source>
</reference>
<proteinExistence type="predicted"/>
<dbReference type="Proteomes" id="UP000265618">
    <property type="component" value="Unassembled WGS sequence"/>
</dbReference>
<evidence type="ECO:0000313" key="1">
    <source>
        <dbReference type="EMBL" id="GIQ82937.1"/>
    </source>
</evidence>
<sequence>MGFSKHQHRLHIMTLTDNGFDVTEVPVPGIIAPQCPMGMCALGGRLYVFGTFPDHMSRATKHTTTPHFMYMSLDTMEWEEIEREGLPAVTWVEIDQRSQTPPRVVLFSLDQELHLLLHSPAVYEGDNVTQQATTSLHRYCPDGDTWTPIRIPTDTLSRMTDVSVAVTGGHAHILGSSLFSSQMSHTIYNPRDCHGDKCNYFEGDWDLANGGLRQ</sequence>
<dbReference type="Gene3D" id="2.120.10.80">
    <property type="entry name" value="Kelch-type beta propeller"/>
    <property type="match status" value="1"/>
</dbReference>
<accession>A0A9K3CU23</accession>